<keyword evidence="2" id="KW-1185">Reference proteome</keyword>
<accession>A0A543IQ46</accession>
<dbReference type="EMBL" id="VFPQ01000002">
    <property type="protein sequence ID" value="TQM72702.1"/>
    <property type="molecule type" value="Genomic_DNA"/>
</dbReference>
<gene>
    <name evidence="1" type="ORF">FHX40_4855</name>
</gene>
<evidence type="ECO:0000313" key="2">
    <source>
        <dbReference type="Proteomes" id="UP000319213"/>
    </source>
</evidence>
<name>A0A543IQ46_9ACTN</name>
<dbReference type="AlphaFoldDB" id="A0A543IQ46"/>
<reference evidence="1 2" key="1">
    <citation type="submission" date="2019-06" db="EMBL/GenBank/DDBJ databases">
        <title>Sequencing the genomes of 1000 actinobacteria strains.</title>
        <authorList>
            <person name="Klenk H.-P."/>
        </authorList>
    </citation>
    <scope>NUCLEOTIDE SEQUENCE [LARGE SCALE GENOMIC DNA]</scope>
    <source>
        <strain evidence="1 2">DSM 43186</strain>
    </source>
</reference>
<dbReference type="Proteomes" id="UP000319213">
    <property type="component" value="Unassembled WGS sequence"/>
</dbReference>
<comment type="caution">
    <text evidence="1">The sequence shown here is derived from an EMBL/GenBank/DDBJ whole genome shotgun (WGS) entry which is preliminary data.</text>
</comment>
<proteinExistence type="predicted"/>
<organism evidence="1 2">
    <name type="scientific">Thermopolyspora flexuosa</name>
    <dbReference type="NCBI Taxonomy" id="103836"/>
    <lineage>
        <taxon>Bacteria</taxon>
        <taxon>Bacillati</taxon>
        <taxon>Actinomycetota</taxon>
        <taxon>Actinomycetes</taxon>
        <taxon>Streptosporangiales</taxon>
        <taxon>Streptosporangiaceae</taxon>
        <taxon>Thermopolyspora</taxon>
    </lineage>
</organism>
<dbReference type="RefSeq" id="WP_142262231.1">
    <property type="nucleotide sequence ID" value="NZ_BMPV01000002.1"/>
</dbReference>
<dbReference type="OrthoDB" id="3531155at2"/>
<sequence>MAMPRNIRLLWRVWGTVLTAVTVGVVALTAWAQIAEYRHGTYERVQPGVYGAELLSAESRESTTVVYRIGTPVVIVEADGPVKVNVSRGERERLTVRRELAWGARGREFHQEWEGGKVLRITYSCPAPFAGSPDLCSADYHLTVPPDVRVVVANGTATRDCPLTRAVTVCRTADGGVPAA</sequence>
<protein>
    <submittedName>
        <fullName evidence="1">Uncharacterized protein</fullName>
    </submittedName>
</protein>
<evidence type="ECO:0000313" key="1">
    <source>
        <dbReference type="EMBL" id="TQM72702.1"/>
    </source>
</evidence>